<dbReference type="SUPFAM" id="SSF52540">
    <property type="entry name" value="P-loop containing nucleoside triphosphate hydrolases"/>
    <property type="match status" value="1"/>
</dbReference>
<name>A0A0S4W8W2_RALSL</name>
<organism evidence="2">
    <name type="scientific">Ralstonia solanacearum</name>
    <name type="common">Pseudomonas solanacearum</name>
    <dbReference type="NCBI Taxonomy" id="305"/>
    <lineage>
        <taxon>Bacteria</taxon>
        <taxon>Pseudomonadati</taxon>
        <taxon>Pseudomonadota</taxon>
        <taxon>Betaproteobacteria</taxon>
        <taxon>Burkholderiales</taxon>
        <taxon>Burkholderiaceae</taxon>
        <taxon>Ralstonia</taxon>
        <taxon>Ralstonia solanacearum species complex</taxon>
    </lineage>
</organism>
<dbReference type="AlphaFoldDB" id="A0A0S4W8W2"/>
<protein>
    <submittedName>
        <fullName evidence="2">AAA ATPase</fullName>
    </submittedName>
</protein>
<dbReference type="Gene3D" id="3.40.50.300">
    <property type="entry name" value="P-loop containing nucleotide triphosphate hydrolases"/>
    <property type="match status" value="1"/>
</dbReference>
<dbReference type="SMART" id="SM00382">
    <property type="entry name" value="AAA"/>
    <property type="match status" value="1"/>
</dbReference>
<dbReference type="Pfam" id="PF13401">
    <property type="entry name" value="AAA_22"/>
    <property type="match status" value="1"/>
</dbReference>
<dbReference type="InterPro" id="IPR049945">
    <property type="entry name" value="AAA_22"/>
</dbReference>
<dbReference type="InterPro" id="IPR003593">
    <property type="entry name" value="AAA+_ATPase"/>
</dbReference>
<dbReference type="InterPro" id="IPR027417">
    <property type="entry name" value="P-loop_NTPase"/>
</dbReference>
<accession>A0A0S4W8W2</accession>
<dbReference type="EMBL" id="LN899827">
    <property type="protein sequence ID" value="CUV43208.1"/>
    <property type="molecule type" value="Genomic_DNA"/>
</dbReference>
<evidence type="ECO:0000313" key="2">
    <source>
        <dbReference type="EMBL" id="CUV43208.1"/>
    </source>
</evidence>
<proteinExistence type="predicted"/>
<reference evidence="2" key="1">
    <citation type="submission" date="2015-10" db="EMBL/GenBank/DDBJ databases">
        <authorList>
            <person name="Gilbert D.G."/>
        </authorList>
    </citation>
    <scope>NUCLEOTIDE SEQUENCE</scope>
    <source>
        <strain evidence="2">Phyl III-seqv23</strain>
    </source>
</reference>
<feature type="domain" description="AAA+ ATPase" evidence="1">
    <location>
        <begin position="44"/>
        <end position="220"/>
    </location>
</feature>
<gene>
    <name evidence="2" type="ORF">TO10_v1_10109</name>
</gene>
<sequence length="347" mass="38578">MTKEEAILGSPVDKAEYMKNLCFSHRNLEKALAEVQLLMTPGAGLSVTALVGSTGVGKTTFAKLMVRRLLEQYSVEIQENATCIPAVLNEVAAPGGKEFNWQLFYQHCLRDMLVPNWADPLMESTRSPVESSDDRVRGYRLAFEDALRNRSVRHLLLDEVVHFIDSATDPLQYGNFMKSLANRSSMNLLLIGAYGSEKLVGASGQLARRIAVVHYERYYDTPEDHAAYGDFVYSLQESIPLREPVNLEPHVGLLFEGTIGLVGLTAEIVRRAVVAAAVAGGEWKDEYLFKSMLSPAAFERVVTETLPGEERIVPFLTSSKPPVYPSLAEVKKKIARERRISEDERGA</sequence>
<evidence type="ECO:0000259" key="1">
    <source>
        <dbReference type="SMART" id="SM00382"/>
    </source>
</evidence>
<dbReference type="GO" id="GO:0016887">
    <property type="term" value="F:ATP hydrolysis activity"/>
    <property type="evidence" value="ECO:0007669"/>
    <property type="project" value="InterPro"/>
</dbReference>